<dbReference type="SUPFAM" id="SSF53271">
    <property type="entry name" value="PRTase-like"/>
    <property type="match status" value="1"/>
</dbReference>
<feature type="binding site" evidence="7">
    <location>
        <position position="128"/>
    </location>
    <ligand>
        <name>orotate</name>
        <dbReference type="ChEBI" id="CHEBI:30839"/>
    </ligand>
</feature>
<feature type="binding site" description="in other chain" evidence="7">
    <location>
        <position position="98"/>
    </location>
    <ligand>
        <name>5-phospho-alpha-D-ribose 1-diphosphate</name>
        <dbReference type="ChEBI" id="CHEBI:58017"/>
        <note>ligand shared between dimeric partners</note>
    </ligand>
</feature>
<dbReference type="NCBIfam" id="TIGR00336">
    <property type="entry name" value="pyrE"/>
    <property type="match status" value="1"/>
</dbReference>
<dbReference type="RefSeq" id="WP_092483652.1">
    <property type="nucleotide sequence ID" value="NZ_FOYM01000015.1"/>
</dbReference>
<comment type="cofactor">
    <cofactor evidence="7">
        <name>Mg(2+)</name>
        <dbReference type="ChEBI" id="CHEBI:18420"/>
    </cofactor>
</comment>
<evidence type="ECO:0000256" key="3">
    <source>
        <dbReference type="ARBA" id="ARBA00022676"/>
    </source>
</evidence>
<comment type="catalytic activity">
    <reaction evidence="7">
        <text>orotidine 5'-phosphate + diphosphate = orotate + 5-phospho-alpha-D-ribose 1-diphosphate</text>
        <dbReference type="Rhea" id="RHEA:10380"/>
        <dbReference type="ChEBI" id="CHEBI:30839"/>
        <dbReference type="ChEBI" id="CHEBI:33019"/>
        <dbReference type="ChEBI" id="CHEBI:57538"/>
        <dbReference type="ChEBI" id="CHEBI:58017"/>
        <dbReference type="EC" id="2.4.2.10"/>
    </reaction>
</comment>
<reference evidence="10" key="1">
    <citation type="submission" date="2016-10" db="EMBL/GenBank/DDBJ databases">
        <authorList>
            <person name="Varghese N."/>
            <person name="Submissions S."/>
        </authorList>
    </citation>
    <scope>NUCLEOTIDE SEQUENCE [LARGE SCALE GENOMIC DNA]</scope>
    <source>
        <strain evidence="10">DSM 3669</strain>
    </source>
</reference>
<keyword evidence="6 7" id="KW-0665">Pyrimidine biosynthesis</keyword>
<dbReference type="InterPro" id="IPR004467">
    <property type="entry name" value="Or_phspho_trans_dom"/>
</dbReference>
<feature type="binding site" evidence="7">
    <location>
        <position position="156"/>
    </location>
    <ligand>
        <name>orotate</name>
        <dbReference type="ChEBI" id="CHEBI:30839"/>
    </ligand>
</feature>
<dbReference type="UniPathway" id="UPA00070">
    <property type="reaction ID" value="UER00119"/>
</dbReference>
<comment type="similarity">
    <text evidence="7">Belongs to the purine/pyrimidine phosphoribosyltransferase family. PyrE subfamily.</text>
</comment>
<evidence type="ECO:0000256" key="6">
    <source>
        <dbReference type="ARBA" id="ARBA00022975"/>
    </source>
</evidence>
<feature type="binding site" evidence="7">
    <location>
        <position position="101"/>
    </location>
    <ligand>
        <name>5-phospho-alpha-D-ribose 1-diphosphate</name>
        <dbReference type="ChEBI" id="CHEBI:58017"/>
        <note>ligand shared between dimeric partners</note>
    </ligand>
</feature>
<feature type="binding site" evidence="7">
    <location>
        <position position="103"/>
    </location>
    <ligand>
        <name>5-phospho-alpha-D-ribose 1-diphosphate</name>
        <dbReference type="ChEBI" id="CHEBI:58017"/>
        <note>ligand shared between dimeric partners</note>
    </ligand>
</feature>
<dbReference type="Proteomes" id="UP000199584">
    <property type="component" value="Unassembled WGS sequence"/>
</dbReference>
<dbReference type="FunFam" id="3.40.50.2020:FF:000029">
    <property type="entry name" value="Orotate phosphoribosyltransferase"/>
    <property type="match status" value="1"/>
</dbReference>
<dbReference type="EC" id="2.4.2.10" evidence="2 7"/>
<evidence type="ECO:0000256" key="5">
    <source>
        <dbReference type="ARBA" id="ARBA00022842"/>
    </source>
</evidence>
<dbReference type="PANTHER" id="PTHR19278">
    <property type="entry name" value="OROTATE PHOSPHORIBOSYLTRANSFERASE"/>
    <property type="match status" value="1"/>
</dbReference>
<evidence type="ECO:0000256" key="7">
    <source>
        <dbReference type="HAMAP-Rule" id="MF_01208"/>
    </source>
</evidence>
<dbReference type="GO" id="GO:0019856">
    <property type="term" value="P:pyrimidine nucleobase biosynthetic process"/>
    <property type="evidence" value="ECO:0007669"/>
    <property type="project" value="TreeGrafter"/>
</dbReference>
<comment type="caution">
    <text evidence="7">Lacks conserved residue(s) required for the propagation of feature annotation.</text>
</comment>
<dbReference type="Gene3D" id="3.40.50.2020">
    <property type="match status" value="1"/>
</dbReference>
<keyword evidence="5 7" id="KW-0460">Magnesium</keyword>
<name>A0A1I6DQP7_9FIRM</name>
<evidence type="ECO:0000313" key="10">
    <source>
        <dbReference type="Proteomes" id="UP000199584"/>
    </source>
</evidence>
<dbReference type="InterPro" id="IPR023031">
    <property type="entry name" value="OPRT"/>
</dbReference>
<dbReference type="EMBL" id="FOYM01000015">
    <property type="protein sequence ID" value="SFR07769.1"/>
    <property type="molecule type" value="Genomic_DNA"/>
</dbReference>
<evidence type="ECO:0000256" key="4">
    <source>
        <dbReference type="ARBA" id="ARBA00022679"/>
    </source>
</evidence>
<dbReference type="GO" id="GO:0004588">
    <property type="term" value="F:orotate phosphoribosyltransferase activity"/>
    <property type="evidence" value="ECO:0007669"/>
    <property type="project" value="UniProtKB-UniRule"/>
</dbReference>
<dbReference type="OrthoDB" id="9802134at2"/>
<comment type="pathway">
    <text evidence="1 7">Pyrimidine metabolism; UMP biosynthesis via de novo pathway; UMP from orotate: step 1/2.</text>
</comment>
<comment type="subunit">
    <text evidence="7">Homodimer.</text>
</comment>
<dbReference type="Pfam" id="PF00156">
    <property type="entry name" value="Pribosyltran"/>
    <property type="match status" value="1"/>
</dbReference>
<accession>A0A1I6DQP7</accession>
<keyword evidence="3 7" id="KW-0328">Glycosyltransferase</keyword>
<dbReference type="InterPro" id="IPR000836">
    <property type="entry name" value="PRTase_dom"/>
</dbReference>
<gene>
    <name evidence="7" type="primary">pyrE</name>
    <name evidence="9" type="ORF">SAMN05660706_11531</name>
</gene>
<evidence type="ECO:0000256" key="2">
    <source>
        <dbReference type="ARBA" id="ARBA00011971"/>
    </source>
</evidence>
<dbReference type="AlphaFoldDB" id="A0A1I6DQP7"/>
<sequence>MNIDNREELKKLLDAQAFERRQVVLSSGKTSNYYFDGRKVSLNPMGAYLIANIICDMIKDDEVDAVGGLTLGADPIVGALGVAAYQRNMPLTLFIVRKEPKKHGTMRQIEGPPLKPGQRVVVVDDVITTGGSIIKAVQAVRKVGCEVVKAIALVDRQEGGAEALEKMGVKVQPVFTAAEFGL</sequence>
<feature type="domain" description="Phosphoribosyltransferase" evidence="8">
    <location>
        <begin position="88"/>
        <end position="170"/>
    </location>
</feature>
<dbReference type="GO" id="GO:0044205">
    <property type="term" value="P:'de novo' UMP biosynthetic process"/>
    <property type="evidence" value="ECO:0007669"/>
    <property type="project" value="UniProtKB-UniRule"/>
</dbReference>
<evidence type="ECO:0000256" key="1">
    <source>
        <dbReference type="ARBA" id="ARBA00004889"/>
    </source>
</evidence>
<dbReference type="GO" id="GO:0000287">
    <property type="term" value="F:magnesium ion binding"/>
    <property type="evidence" value="ECO:0007669"/>
    <property type="project" value="UniProtKB-UniRule"/>
</dbReference>
<feature type="binding site" evidence="7">
    <location>
        <position position="97"/>
    </location>
    <ligand>
        <name>5-phospho-alpha-D-ribose 1-diphosphate</name>
        <dbReference type="ChEBI" id="CHEBI:58017"/>
        <note>ligand shared between dimeric partners</note>
    </ligand>
</feature>
<evidence type="ECO:0000313" key="9">
    <source>
        <dbReference type="EMBL" id="SFR07769.1"/>
    </source>
</evidence>
<organism evidence="9 10">
    <name type="scientific">Desulfoscipio geothermicus DSM 3669</name>
    <dbReference type="NCBI Taxonomy" id="1121426"/>
    <lineage>
        <taxon>Bacteria</taxon>
        <taxon>Bacillati</taxon>
        <taxon>Bacillota</taxon>
        <taxon>Clostridia</taxon>
        <taxon>Eubacteriales</taxon>
        <taxon>Desulfallaceae</taxon>
        <taxon>Desulfoscipio</taxon>
    </lineage>
</organism>
<dbReference type="InterPro" id="IPR029057">
    <property type="entry name" value="PRTase-like"/>
</dbReference>
<dbReference type="PANTHER" id="PTHR19278:SF9">
    <property type="entry name" value="URIDINE 5'-MONOPHOSPHATE SYNTHASE"/>
    <property type="match status" value="1"/>
</dbReference>
<evidence type="ECO:0000259" key="8">
    <source>
        <dbReference type="Pfam" id="PF00156"/>
    </source>
</evidence>
<dbReference type="HAMAP" id="MF_01208">
    <property type="entry name" value="PyrE"/>
    <property type="match status" value="1"/>
</dbReference>
<keyword evidence="10" id="KW-1185">Reference proteome</keyword>
<keyword evidence="4 7" id="KW-0808">Transferase</keyword>
<comment type="function">
    <text evidence="7">Catalyzes the transfer of a ribosyl phosphate group from 5-phosphoribose 1-diphosphate to orotate, leading to the formation of orotidine monophosphate (OMP).</text>
</comment>
<feature type="binding site" description="in other chain" evidence="7">
    <location>
        <begin position="124"/>
        <end position="132"/>
    </location>
    <ligand>
        <name>5-phospho-alpha-D-ribose 1-diphosphate</name>
        <dbReference type="ChEBI" id="CHEBI:58017"/>
        <note>ligand shared between dimeric partners</note>
    </ligand>
</feature>
<protein>
    <recommendedName>
        <fullName evidence="2 7">Orotate phosphoribosyltransferase</fullName>
        <shortName evidence="7">OPRT</shortName>
        <shortName evidence="7">OPRTase</shortName>
        <ecNumber evidence="2 7">2.4.2.10</ecNumber>
    </recommendedName>
</protein>
<proteinExistence type="inferred from homology"/>
<dbReference type="STRING" id="39060.SAMN05660706_11531"/>
<dbReference type="CDD" id="cd06223">
    <property type="entry name" value="PRTases_typeI"/>
    <property type="match status" value="1"/>
</dbReference>